<name>A0A381Y608_9ZZZZ</name>
<dbReference type="EMBL" id="UINC01017441">
    <property type="protein sequence ID" value="SVA72310.1"/>
    <property type="molecule type" value="Genomic_DNA"/>
</dbReference>
<evidence type="ECO:0000313" key="1">
    <source>
        <dbReference type="EMBL" id="SVA72310.1"/>
    </source>
</evidence>
<dbReference type="AlphaFoldDB" id="A0A381Y608"/>
<reference evidence="1" key="1">
    <citation type="submission" date="2018-05" db="EMBL/GenBank/DDBJ databases">
        <authorList>
            <person name="Lanie J.A."/>
            <person name="Ng W.-L."/>
            <person name="Kazmierczak K.M."/>
            <person name="Andrzejewski T.M."/>
            <person name="Davidsen T.M."/>
            <person name="Wayne K.J."/>
            <person name="Tettelin H."/>
            <person name="Glass J.I."/>
            <person name="Rusch D."/>
            <person name="Podicherti R."/>
            <person name="Tsui H.-C.T."/>
            <person name="Winkler M.E."/>
        </authorList>
    </citation>
    <scope>NUCLEOTIDE SEQUENCE</scope>
</reference>
<dbReference type="InterPro" id="IPR045950">
    <property type="entry name" value="DUF6370"/>
</dbReference>
<gene>
    <name evidence="1" type="ORF">METZ01_LOCUS125164</name>
</gene>
<organism evidence="1">
    <name type="scientific">marine metagenome</name>
    <dbReference type="NCBI Taxonomy" id="408172"/>
    <lineage>
        <taxon>unclassified sequences</taxon>
        <taxon>metagenomes</taxon>
        <taxon>ecological metagenomes</taxon>
    </lineage>
</organism>
<dbReference type="Pfam" id="PF19897">
    <property type="entry name" value="DUF6370"/>
    <property type="match status" value="1"/>
</dbReference>
<feature type="non-terminal residue" evidence="1">
    <location>
        <position position="83"/>
    </location>
</feature>
<accession>A0A381Y608</accession>
<proteinExistence type="predicted"/>
<sequence length="83" mass="9182">MRFIFILLFLFACSAKDSEQFDQIVEASCGQCMFAMDAQVGCDLAVRINQKSYFVRGAAIDDFGDAHAEDGFCNSIRKAKVKG</sequence>
<protein>
    <submittedName>
        <fullName evidence="1">Uncharacterized protein</fullName>
    </submittedName>
</protein>